<organism evidence="7 8">
    <name type="scientific">Paenibacillus abyssi</name>
    <dbReference type="NCBI Taxonomy" id="1340531"/>
    <lineage>
        <taxon>Bacteria</taxon>
        <taxon>Bacillati</taxon>
        <taxon>Bacillota</taxon>
        <taxon>Bacilli</taxon>
        <taxon>Bacillales</taxon>
        <taxon>Paenibacillaceae</taxon>
        <taxon>Paenibacillus</taxon>
    </lineage>
</organism>
<feature type="domain" description="Carbohydrate kinase PfkB" evidence="6">
    <location>
        <begin position="6"/>
        <end position="305"/>
    </location>
</feature>
<comment type="caution">
    <text evidence="7">The sequence shown here is derived from an EMBL/GenBank/DDBJ whole genome shotgun (WGS) entry which is preliminary data.</text>
</comment>
<reference evidence="7" key="1">
    <citation type="journal article" date="2014" name="Int. J. Syst. Evol. Microbiol.">
        <title>Complete genome sequence of Corynebacterium casei LMG S-19264T (=DSM 44701T), isolated from a smear-ripened cheese.</title>
        <authorList>
            <consortium name="US DOE Joint Genome Institute (JGI-PGF)"/>
            <person name="Walter F."/>
            <person name="Albersmeier A."/>
            <person name="Kalinowski J."/>
            <person name="Ruckert C."/>
        </authorList>
    </citation>
    <scope>NUCLEOTIDE SEQUENCE</scope>
    <source>
        <strain evidence="7">CGMCC 1.12987</strain>
    </source>
</reference>
<dbReference type="SUPFAM" id="SSF53613">
    <property type="entry name" value="Ribokinase-like"/>
    <property type="match status" value="1"/>
</dbReference>
<accession>A0A917FV31</accession>
<evidence type="ECO:0000259" key="6">
    <source>
        <dbReference type="Pfam" id="PF00294"/>
    </source>
</evidence>
<keyword evidence="3" id="KW-0547">Nucleotide-binding</keyword>
<evidence type="ECO:0000256" key="1">
    <source>
        <dbReference type="ARBA" id="ARBA00010688"/>
    </source>
</evidence>
<dbReference type="GO" id="GO:0016301">
    <property type="term" value="F:kinase activity"/>
    <property type="evidence" value="ECO:0007669"/>
    <property type="project" value="UniProtKB-KW"/>
</dbReference>
<dbReference type="InterPro" id="IPR011611">
    <property type="entry name" value="PfkB_dom"/>
</dbReference>
<dbReference type="InterPro" id="IPR029056">
    <property type="entry name" value="Ribokinase-like"/>
</dbReference>
<dbReference type="InterPro" id="IPR050306">
    <property type="entry name" value="PfkB_Carbo_kinase"/>
</dbReference>
<keyword evidence="2" id="KW-0808">Transferase</keyword>
<dbReference type="GO" id="GO:0005524">
    <property type="term" value="F:ATP binding"/>
    <property type="evidence" value="ECO:0007669"/>
    <property type="project" value="UniProtKB-KW"/>
</dbReference>
<dbReference type="RefSeq" id="WP_188531044.1">
    <property type="nucleotide sequence ID" value="NZ_BMGR01000006.1"/>
</dbReference>
<evidence type="ECO:0000313" key="8">
    <source>
        <dbReference type="Proteomes" id="UP000644756"/>
    </source>
</evidence>
<reference evidence="7" key="2">
    <citation type="submission" date="2020-09" db="EMBL/GenBank/DDBJ databases">
        <authorList>
            <person name="Sun Q."/>
            <person name="Zhou Y."/>
        </authorList>
    </citation>
    <scope>NUCLEOTIDE SEQUENCE</scope>
    <source>
        <strain evidence="7">CGMCC 1.12987</strain>
    </source>
</reference>
<dbReference type="Gene3D" id="3.40.1190.20">
    <property type="match status" value="1"/>
</dbReference>
<dbReference type="PANTHER" id="PTHR43085:SF1">
    <property type="entry name" value="PSEUDOURIDINE KINASE-RELATED"/>
    <property type="match status" value="1"/>
</dbReference>
<dbReference type="AlphaFoldDB" id="A0A917FV31"/>
<name>A0A917FV31_9BACL</name>
<gene>
    <name evidence="7" type="ORF">GCM10010916_21230</name>
</gene>
<dbReference type="EMBL" id="BMGR01000006">
    <property type="protein sequence ID" value="GGG03916.1"/>
    <property type="molecule type" value="Genomic_DNA"/>
</dbReference>
<keyword evidence="5" id="KW-0067">ATP-binding</keyword>
<protein>
    <submittedName>
        <fullName evidence="7">Sugar kinase</fullName>
    </submittedName>
</protein>
<dbReference type="CDD" id="cd01166">
    <property type="entry name" value="KdgK"/>
    <property type="match status" value="1"/>
</dbReference>
<keyword evidence="8" id="KW-1185">Reference proteome</keyword>
<dbReference type="InterPro" id="IPR002173">
    <property type="entry name" value="Carboh/pur_kinase_PfkB_CS"/>
</dbReference>
<comment type="similarity">
    <text evidence="1">Belongs to the carbohydrate kinase PfkB family.</text>
</comment>
<evidence type="ECO:0000256" key="4">
    <source>
        <dbReference type="ARBA" id="ARBA00022777"/>
    </source>
</evidence>
<evidence type="ECO:0000256" key="2">
    <source>
        <dbReference type="ARBA" id="ARBA00022679"/>
    </source>
</evidence>
<evidence type="ECO:0000256" key="3">
    <source>
        <dbReference type="ARBA" id="ARBA00022741"/>
    </source>
</evidence>
<dbReference type="PROSITE" id="PS00584">
    <property type="entry name" value="PFKB_KINASES_2"/>
    <property type="match status" value="1"/>
</dbReference>
<dbReference type="PANTHER" id="PTHR43085">
    <property type="entry name" value="HEXOKINASE FAMILY MEMBER"/>
    <property type="match status" value="1"/>
</dbReference>
<sequence length="321" mass="34274">MNPHFDVVTFGEAMVMFVADEPGELHQIEHFSRKMAGAEANVAVGLSRLGFKVGWMSKLGRDPLGKYISSVLNSEQVNMQAVLIQDDRSTGFQLKAKAVSGGDPQVQYFRRFSAASTMSIDDFDASYYLGARHIHLTGIAPALSDSCYHMAESIMKQAGAAGIPITFDPNLRPTLWPGEEAMKKGINRLAAQADWVLPGLSEGTFLTGFTAPSDIAAFYLDQGAKGVCIKLGPEGAYCRTREEACTVPGFKIAQVLDTVGAGDAFAAGFISGLLSGLSLMEAVRRGNAMGALAVTSTGDSDGLPAMQQLLEFMNSERSAQQ</sequence>
<proteinExistence type="inferred from homology"/>
<evidence type="ECO:0000313" key="7">
    <source>
        <dbReference type="EMBL" id="GGG03916.1"/>
    </source>
</evidence>
<keyword evidence="4 7" id="KW-0418">Kinase</keyword>
<dbReference type="Pfam" id="PF00294">
    <property type="entry name" value="PfkB"/>
    <property type="match status" value="1"/>
</dbReference>
<dbReference type="Proteomes" id="UP000644756">
    <property type="component" value="Unassembled WGS sequence"/>
</dbReference>
<evidence type="ECO:0000256" key="5">
    <source>
        <dbReference type="ARBA" id="ARBA00022840"/>
    </source>
</evidence>